<evidence type="ECO:0000256" key="3">
    <source>
        <dbReference type="ARBA" id="ARBA00023274"/>
    </source>
</evidence>
<dbReference type="EMBL" id="DTAU01000145">
    <property type="protein sequence ID" value="HFQ79564.1"/>
    <property type="molecule type" value="Genomic_DNA"/>
</dbReference>
<dbReference type="NCBIfam" id="NF002172">
    <property type="entry name" value="PRK01018.1"/>
    <property type="match status" value="1"/>
</dbReference>
<reference evidence="8" key="1">
    <citation type="journal article" date="2020" name="mSystems">
        <title>Genome- and Community-Level Interaction Insights into Carbon Utilization and Element Cycling Functions of Hydrothermarchaeota in Hydrothermal Sediment.</title>
        <authorList>
            <person name="Zhou Z."/>
            <person name="Liu Y."/>
            <person name="Xu W."/>
            <person name="Pan J."/>
            <person name="Luo Z.H."/>
            <person name="Li M."/>
        </authorList>
    </citation>
    <scope>NUCLEOTIDE SEQUENCE [LARGE SCALE GENOMIC DNA]</scope>
    <source>
        <strain evidence="7">SpSt-629</strain>
        <strain evidence="8">SpSt-688</strain>
    </source>
</reference>
<dbReference type="Gene3D" id="3.30.1330.30">
    <property type="match status" value="1"/>
</dbReference>
<dbReference type="EMBL" id="DTDH01000022">
    <property type="protein sequence ID" value="HGT97957.1"/>
    <property type="molecule type" value="Genomic_DNA"/>
</dbReference>
<evidence type="ECO:0000256" key="1">
    <source>
        <dbReference type="ARBA" id="ARBA00007326"/>
    </source>
</evidence>
<dbReference type="PANTHER" id="PTHR11449">
    <property type="entry name" value="RIBOSOMAL PROTEIN L30"/>
    <property type="match status" value="1"/>
</dbReference>
<organism evidence="8">
    <name type="scientific">Ignisphaera aggregans</name>
    <dbReference type="NCBI Taxonomy" id="334771"/>
    <lineage>
        <taxon>Archaea</taxon>
        <taxon>Thermoproteota</taxon>
        <taxon>Thermoprotei</taxon>
        <taxon>Desulfurococcales</taxon>
        <taxon>Desulfurococcaceae</taxon>
        <taxon>Ignisphaera</taxon>
    </lineage>
</organism>
<dbReference type="GO" id="GO:0022625">
    <property type="term" value="C:cytosolic large ribosomal subunit"/>
    <property type="evidence" value="ECO:0007669"/>
    <property type="project" value="InterPro"/>
</dbReference>
<keyword evidence="3 5" id="KW-0687">Ribonucleoprotein</keyword>
<proteinExistence type="inferred from homology"/>
<dbReference type="InterPro" id="IPR022991">
    <property type="entry name" value="Ribosomal_eL30_CS"/>
</dbReference>
<gene>
    <name evidence="5" type="primary">rpl30e</name>
    <name evidence="7" type="ORF">ENT99_07720</name>
    <name evidence="8" type="ORF">ENU64_00815</name>
</gene>
<accession>A0A7J3MWP6</accession>
<dbReference type="GO" id="GO:0006412">
    <property type="term" value="P:translation"/>
    <property type="evidence" value="ECO:0007669"/>
    <property type="project" value="UniProtKB-UniRule"/>
</dbReference>
<dbReference type="AlphaFoldDB" id="A0A7J3MWP6"/>
<evidence type="ECO:0000256" key="2">
    <source>
        <dbReference type="ARBA" id="ARBA00022980"/>
    </source>
</evidence>
<dbReference type="InterPro" id="IPR029064">
    <property type="entry name" value="Ribosomal_eL30-like_sf"/>
</dbReference>
<comment type="similarity">
    <text evidence="1 5">Belongs to the eukaryotic ribosomal protein eL30 family.</text>
</comment>
<dbReference type="InterPro" id="IPR004038">
    <property type="entry name" value="Ribosomal_eL8/eL30/eS12/Gad45"/>
</dbReference>
<name>A0A7J3MWP6_9CREN</name>
<comment type="caution">
    <text evidence="8">The sequence shown here is derived from an EMBL/GenBank/DDBJ whole genome shotgun (WGS) entry which is preliminary data.</text>
</comment>
<evidence type="ECO:0000259" key="6">
    <source>
        <dbReference type="Pfam" id="PF01248"/>
    </source>
</evidence>
<dbReference type="Pfam" id="PF01248">
    <property type="entry name" value="Ribosomal_L7Ae"/>
    <property type="match status" value="1"/>
</dbReference>
<feature type="domain" description="Ribosomal protein eL8/eL30/eS12/Gadd45" evidence="6">
    <location>
        <begin position="7"/>
        <end position="95"/>
    </location>
</feature>
<evidence type="ECO:0000313" key="8">
    <source>
        <dbReference type="EMBL" id="HGT97957.1"/>
    </source>
</evidence>
<evidence type="ECO:0000256" key="5">
    <source>
        <dbReference type="HAMAP-Rule" id="MF_00481"/>
    </source>
</evidence>
<dbReference type="HAMAP" id="MF_00481">
    <property type="entry name" value="Ribosomal_eL30"/>
    <property type="match status" value="1"/>
</dbReference>
<evidence type="ECO:0000313" key="7">
    <source>
        <dbReference type="EMBL" id="HFQ79564.1"/>
    </source>
</evidence>
<sequence>MSVQNQTIDNVIKFVVRTGKIVIGFKKTLKLIKLGKVRYVVITSNTPEDIRSDIVHYASLSSVNIISFTGTNKELGSVIGKPFAVSVLGIIDTGQVPPEMLNNLSDVGG</sequence>
<dbReference type="SUPFAM" id="SSF55315">
    <property type="entry name" value="L30e-like"/>
    <property type="match status" value="1"/>
</dbReference>
<dbReference type="PROSITE" id="PS00993">
    <property type="entry name" value="RIBOSOMAL_L30E_2"/>
    <property type="match status" value="1"/>
</dbReference>
<keyword evidence="2 5" id="KW-0689">Ribosomal protein</keyword>
<dbReference type="GO" id="GO:0003735">
    <property type="term" value="F:structural constituent of ribosome"/>
    <property type="evidence" value="ECO:0007669"/>
    <property type="project" value="InterPro"/>
</dbReference>
<dbReference type="InterPro" id="IPR000231">
    <property type="entry name" value="Ribosomal_eL30"/>
</dbReference>
<protein>
    <recommendedName>
        <fullName evidence="4 5">Large ribosomal subunit protein eL30</fullName>
    </recommendedName>
</protein>
<dbReference type="GO" id="GO:0003723">
    <property type="term" value="F:RNA binding"/>
    <property type="evidence" value="ECO:0007669"/>
    <property type="project" value="InterPro"/>
</dbReference>
<dbReference type="InterPro" id="IPR039109">
    <property type="entry name" value="Ribosomal_eL30-like"/>
</dbReference>
<evidence type="ECO:0000256" key="4">
    <source>
        <dbReference type="ARBA" id="ARBA00035231"/>
    </source>
</evidence>